<organism evidence="2 3">
    <name type="scientific">Edaphobacter dinghuensis</name>
    <dbReference type="NCBI Taxonomy" id="1560005"/>
    <lineage>
        <taxon>Bacteria</taxon>
        <taxon>Pseudomonadati</taxon>
        <taxon>Acidobacteriota</taxon>
        <taxon>Terriglobia</taxon>
        <taxon>Terriglobales</taxon>
        <taxon>Acidobacteriaceae</taxon>
        <taxon>Edaphobacter</taxon>
    </lineage>
</organism>
<accession>A0A917H7Z9</accession>
<dbReference type="InterPro" id="IPR017801">
    <property type="entry name" value="DUF3738"/>
</dbReference>
<dbReference type="Pfam" id="PF12543">
    <property type="entry name" value="DUF3738"/>
    <property type="match status" value="1"/>
</dbReference>
<comment type="caution">
    <text evidence="2">The sequence shown here is derived from an EMBL/GenBank/DDBJ whole genome shotgun (WGS) entry which is preliminary data.</text>
</comment>
<evidence type="ECO:0000313" key="2">
    <source>
        <dbReference type="EMBL" id="GGG70682.1"/>
    </source>
</evidence>
<dbReference type="Proteomes" id="UP000647241">
    <property type="component" value="Unassembled WGS sequence"/>
</dbReference>
<proteinExistence type="predicted"/>
<dbReference type="NCBIfam" id="TIGR03435">
    <property type="entry name" value="Soli_TIGR03435"/>
    <property type="match status" value="1"/>
</dbReference>
<keyword evidence="1" id="KW-0732">Signal</keyword>
<evidence type="ECO:0000256" key="1">
    <source>
        <dbReference type="SAM" id="SignalP"/>
    </source>
</evidence>
<dbReference type="AlphaFoldDB" id="A0A917H7Z9"/>
<evidence type="ECO:0000313" key="3">
    <source>
        <dbReference type="Proteomes" id="UP000647241"/>
    </source>
</evidence>
<dbReference type="RefSeq" id="WP_188553089.1">
    <property type="nucleotide sequence ID" value="NZ_BMGT01000001.1"/>
</dbReference>
<gene>
    <name evidence="2" type="ORF">GCM10011585_11100</name>
</gene>
<feature type="chain" id="PRO_5037093229" evidence="1">
    <location>
        <begin position="33"/>
        <end position="278"/>
    </location>
</feature>
<keyword evidence="3" id="KW-1185">Reference proteome</keyword>
<protein>
    <submittedName>
        <fullName evidence="2">Uncharacterized protein</fullName>
    </submittedName>
</protein>
<sequence>MRANCVVRENLHKALLFFAAALLVFATPVVIAQQSGTGQQTASPMSPMAADAHPSFEVATIKPADPSETGNFIVGGHRLVIEGQTVNDLISFAYAVHRKQIVNGPAWLETERFDIDGQADQPGVANLHQVQEMLQKLLQDRFGLKLHREKRDLPIYAITLAKGGPKLTPSPKNTYGLPTQSGHGQGGQQQRKFTNNSMSDFALGMQNYMDRPVIDETNLPGRYDFILRWTPDNVPTTEPGAPPGIFTAIQEELGLKLEATKGPADVLVIDHIERPSAN</sequence>
<reference evidence="2" key="2">
    <citation type="submission" date="2020-09" db="EMBL/GenBank/DDBJ databases">
        <authorList>
            <person name="Sun Q."/>
            <person name="Zhou Y."/>
        </authorList>
    </citation>
    <scope>NUCLEOTIDE SEQUENCE</scope>
    <source>
        <strain evidence="2">CGMCC 1.12997</strain>
    </source>
</reference>
<feature type="signal peptide" evidence="1">
    <location>
        <begin position="1"/>
        <end position="32"/>
    </location>
</feature>
<reference evidence="2" key="1">
    <citation type="journal article" date="2014" name="Int. J. Syst. Evol. Microbiol.">
        <title>Complete genome sequence of Corynebacterium casei LMG S-19264T (=DSM 44701T), isolated from a smear-ripened cheese.</title>
        <authorList>
            <consortium name="US DOE Joint Genome Institute (JGI-PGF)"/>
            <person name="Walter F."/>
            <person name="Albersmeier A."/>
            <person name="Kalinowski J."/>
            <person name="Ruckert C."/>
        </authorList>
    </citation>
    <scope>NUCLEOTIDE SEQUENCE</scope>
    <source>
        <strain evidence="2">CGMCC 1.12997</strain>
    </source>
</reference>
<dbReference type="EMBL" id="BMGT01000001">
    <property type="protein sequence ID" value="GGG70682.1"/>
    <property type="molecule type" value="Genomic_DNA"/>
</dbReference>
<name>A0A917H7Z9_9BACT</name>